<evidence type="ECO:0000313" key="10">
    <source>
        <dbReference type="EMBL" id="GMM46084.1"/>
    </source>
</evidence>
<evidence type="ECO:0000256" key="4">
    <source>
        <dbReference type="ARBA" id="ARBA00022679"/>
    </source>
</evidence>
<reference evidence="10 11" key="1">
    <citation type="journal article" date="2023" name="Elife">
        <title>Identification of key yeast species and microbe-microbe interactions impacting larval growth of Drosophila in the wild.</title>
        <authorList>
            <person name="Mure A."/>
            <person name="Sugiura Y."/>
            <person name="Maeda R."/>
            <person name="Honda K."/>
            <person name="Sakurai N."/>
            <person name="Takahashi Y."/>
            <person name="Watada M."/>
            <person name="Katoh T."/>
            <person name="Gotoh A."/>
            <person name="Gotoh Y."/>
            <person name="Taniguchi I."/>
            <person name="Nakamura K."/>
            <person name="Hayashi T."/>
            <person name="Katayama T."/>
            <person name="Uemura T."/>
            <person name="Hattori Y."/>
        </authorList>
    </citation>
    <scope>NUCLEOTIDE SEQUENCE [LARGE SCALE GENOMIC DNA]</scope>
    <source>
        <strain evidence="10 11">PK-24</strain>
    </source>
</reference>
<dbReference type="PANTHER" id="PTHR31646">
    <property type="entry name" value="ALPHA-1,2-MANNOSYLTRANSFERASE MNN2"/>
    <property type="match status" value="1"/>
</dbReference>
<evidence type="ECO:0000256" key="5">
    <source>
        <dbReference type="ARBA" id="ARBA00022692"/>
    </source>
</evidence>
<keyword evidence="9" id="KW-0472">Membrane</keyword>
<evidence type="ECO:0000256" key="3">
    <source>
        <dbReference type="ARBA" id="ARBA00009105"/>
    </source>
</evidence>
<evidence type="ECO:0000256" key="6">
    <source>
        <dbReference type="ARBA" id="ARBA00022968"/>
    </source>
</evidence>
<evidence type="ECO:0000256" key="2">
    <source>
        <dbReference type="ARBA" id="ARBA00004922"/>
    </source>
</evidence>
<dbReference type="AlphaFoldDB" id="A0AAV5R644"/>
<evidence type="ECO:0000256" key="1">
    <source>
        <dbReference type="ARBA" id="ARBA00004323"/>
    </source>
</evidence>
<accession>A0AAV5R644</accession>
<dbReference type="Pfam" id="PF11051">
    <property type="entry name" value="Mannosyl_trans3"/>
    <property type="match status" value="1"/>
</dbReference>
<dbReference type="PANTHER" id="PTHR31646:SF1">
    <property type="entry name" value="ALPHA-1,2-MANNOSYLTRANSFERASE MNN2"/>
    <property type="match status" value="1"/>
</dbReference>
<comment type="caution">
    <text evidence="10">The sequence shown here is derived from an EMBL/GenBank/DDBJ whole genome shotgun (WGS) entry which is preliminary data.</text>
</comment>
<keyword evidence="6" id="KW-0735">Signal-anchor</keyword>
<dbReference type="GO" id="GO:0046354">
    <property type="term" value="P:mannan biosynthetic process"/>
    <property type="evidence" value="ECO:0007669"/>
    <property type="project" value="TreeGrafter"/>
</dbReference>
<keyword evidence="5" id="KW-0812">Transmembrane</keyword>
<proteinExistence type="inferred from homology"/>
<evidence type="ECO:0000313" key="11">
    <source>
        <dbReference type="Proteomes" id="UP001378960"/>
    </source>
</evidence>
<evidence type="ECO:0000256" key="9">
    <source>
        <dbReference type="ARBA" id="ARBA00023136"/>
    </source>
</evidence>
<keyword evidence="8" id="KW-0333">Golgi apparatus</keyword>
<comment type="subcellular location">
    <subcellularLocation>
        <location evidence="1">Golgi apparatus membrane</location>
        <topology evidence="1">Single-pass type II membrane protein</topology>
    </subcellularLocation>
</comment>
<evidence type="ECO:0000256" key="8">
    <source>
        <dbReference type="ARBA" id="ARBA00023034"/>
    </source>
</evidence>
<comment type="pathway">
    <text evidence="2">Protein modification; protein glycosylation.</text>
</comment>
<dbReference type="GO" id="GO:0000139">
    <property type="term" value="C:Golgi membrane"/>
    <property type="evidence" value="ECO:0007669"/>
    <property type="project" value="UniProtKB-SubCell"/>
</dbReference>
<protein>
    <submittedName>
        <fullName evidence="10">Uncharacterized protein</fullName>
    </submittedName>
</protein>
<name>A0AAV5R644_PICKL</name>
<dbReference type="GO" id="GO:0000026">
    <property type="term" value="F:alpha-1,2-mannosyltransferase activity"/>
    <property type="evidence" value="ECO:0007669"/>
    <property type="project" value="TreeGrafter"/>
</dbReference>
<keyword evidence="4" id="KW-0808">Transferase</keyword>
<evidence type="ECO:0000256" key="7">
    <source>
        <dbReference type="ARBA" id="ARBA00022989"/>
    </source>
</evidence>
<keyword evidence="11" id="KW-1185">Reference proteome</keyword>
<sequence length="606" mass="70535">MSNTTNVLSRLFKRKSFLLLSACLIIFIYHSYTSITDLQNSNKPKQRNNLLPDYDEGYSNSISSKLSSSYKSSDTINSHNSNLLKNYLKELSQYKPNPQILNDPEYQLEFTKTAVEHNLVSLSYLESLVTIQPKWFDEVKEKHSNVVKLLKEKMKAIKSQKETDPNHYSNLEFHSIERDGAVIVGGHINDNTWLALVSTRLFRKAGGVLPVEVMLPRREDYLKDREICDKYLPQMNAKCVIMEDILKLSDNIDGNGNQIDNDEINSEIWIKFYDIKRELAILLSSFENVLYLTPENIMLKPMEHNIFEKQLYKDNGLFLWTDYGPRTTLVSFYEITDIKFGNKKTSEFGLPLTEELNKKAVEIKENHLRDKINFHDLENTLPFKQSDASEIIINKRVHLSTLILSLYYNLNGPNVYYILLTGDKDGGFGHKETVTAASHVLNNPYYSINTNVDSNGYWYGDEFHGVSMLQYDPIVDSYSYEAYMDKYSKKGKHKLTYKNYQRWLKQSNERRSPLFLNINNPALRPIELIKDNIVKKENGDRIKLISDTPYFGGLFERDIWRVMNDYICHLQLDSDYVKKHFGKSGSKEQIEFCNGEMKEHMVWVSN</sequence>
<organism evidence="10 11">
    <name type="scientific">Pichia kluyveri</name>
    <name type="common">Yeast</name>
    <dbReference type="NCBI Taxonomy" id="36015"/>
    <lineage>
        <taxon>Eukaryota</taxon>
        <taxon>Fungi</taxon>
        <taxon>Dikarya</taxon>
        <taxon>Ascomycota</taxon>
        <taxon>Saccharomycotina</taxon>
        <taxon>Pichiomycetes</taxon>
        <taxon>Pichiales</taxon>
        <taxon>Pichiaceae</taxon>
        <taxon>Pichia</taxon>
    </lineage>
</organism>
<dbReference type="EMBL" id="BTGB01000003">
    <property type="protein sequence ID" value="GMM46084.1"/>
    <property type="molecule type" value="Genomic_DNA"/>
</dbReference>
<dbReference type="Proteomes" id="UP001378960">
    <property type="component" value="Unassembled WGS sequence"/>
</dbReference>
<dbReference type="InterPro" id="IPR022751">
    <property type="entry name" value="Alpha_mannosyltransferase"/>
</dbReference>
<comment type="similarity">
    <text evidence="3">Belongs to the MNN1/MNT family.</text>
</comment>
<gene>
    <name evidence="10" type="ORF">DAPK24_026590</name>
</gene>
<keyword evidence="7" id="KW-1133">Transmembrane helix</keyword>